<proteinExistence type="predicted"/>
<dbReference type="AlphaFoldDB" id="A0A0V0RML4"/>
<accession>A0A0V0RML4</accession>
<gene>
    <name evidence="1" type="ORF">T07_12416</name>
</gene>
<evidence type="ECO:0000313" key="2">
    <source>
        <dbReference type="Proteomes" id="UP000054630"/>
    </source>
</evidence>
<dbReference type="Proteomes" id="UP000054630">
    <property type="component" value="Unassembled WGS sequence"/>
</dbReference>
<comment type="caution">
    <text evidence="1">The sequence shown here is derived from an EMBL/GenBank/DDBJ whole genome shotgun (WGS) entry which is preliminary data.</text>
</comment>
<reference evidence="1 2" key="1">
    <citation type="submission" date="2015-01" db="EMBL/GenBank/DDBJ databases">
        <title>Evolution of Trichinella species and genotypes.</title>
        <authorList>
            <person name="Korhonen P.K."/>
            <person name="Edoardo P."/>
            <person name="Giuseppe L.R."/>
            <person name="Gasser R.B."/>
        </authorList>
    </citation>
    <scope>NUCLEOTIDE SEQUENCE [LARGE SCALE GENOMIC DNA]</scope>
    <source>
        <strain evidence="1">ISS37</strain>
    </source>
</reference>
<dbReference type="EMBL" id="JYDL01000125">
    <property type="protein sequence ID" value="KRX15707.1"/>
    <property type="molecule type" value="Genomic_DNA"/>
</dbReference>
<protein>
    <submittedName>
        <fullName evidence="1">Uncharacterized protein</fullName>
    </submittedName>
</protein>
<name>A0A0V0RML4_9BILA</name>
<sequence>MYKLRAKRFPRLPRDRPDLVPSPEFTRTKSGKTFPLMPSATGIIGSTKKRLGLYKLIQLLKEEQGVMETLINHRLSRNPTVGSIRPRNRVSCAQFIISLCTKIAFGNSSDVTRYHFTIHAIVASKLVPVVCCYVRLKILANKTSINKAAVLSVNLYPQTIICNFEIALIPLC</sequence>
<organism evidence="1 2">
    <name type="scientific">Trichinella nelsoni</name>
    <dbReference type="NCBI Taxonomy" id="6336"/>
    <lineage>
        <taxon>Eukaryota</taxon>
        <taxon>Metazoa</taxon>
        <taxon>Ecdysozoa</taxon>
        <taxon>Nematoda</taxon>
        <taxon>Enoplea</taxon>
        <taxon>Dorylaimia</taxon>
        <taxon>Trichinellida</taxon>
        <taxon>Trichinellidae</taxon>
        <taxon>Trichinella</taxon>
    </lineage>
</organism>
<dbReference type="OrthoDB" id="5919898at2759"/>
<evidence type="ECO:0000313" key="1">
    <source>
        <dbReference type="EMBL" id="KRX15707.1"/>
    </source>
</evidence>
<keyword evidence="2" id="KW-1185">Reference proteome</keyword>